<feature type="region of interest" description="Disordered" evidence="3">
    <location>
        <begin position="1003"/>
        <end position="1023"/>
    </location>
</feature>
<dbReference type="PANTHER" id="PTHR43439:SF2">
    <property type="entry name" value="ENZYME, PUTATIVE (JCVI)-RELATED"/>
    <property type="match status" value="1"/>
</dbReference>
<keyword evidence="6" id="KW-1185">Reference proteome</keyword>
<dbReference type="SUPFAM" id="SSF56801">
    <property type="entry name" value="Acetyl-CoA synthetase-like"/>
    <property type="match status" value="1"/>
</dbReference>
<name>W9VXG7_9EURO</name>
<dbReference type="InterPro" id="IPR009081">
    <property type="entry name" value="PP-bd_ACP"/>
</dbReference>
<reference evidence="5 6" key="1">
    <citation type="submission" date="2013-03" db="EMBL/GenBank/DDBJ databases">
        <title>The Genome Sequence of Cladophialophora yegresii CBS 114405.</title>
        <authorList>
            <consortium name="The Broad Institute Genomics Platform"/>
            <person name="Cuomo C."/>
            <person name="de Hoog S."/>
            <person name="Gorbushina A."/>
            <person name="Walker B."/>
            <person name="Young S.K."/>
            <person name="Zeng Q."/>
            <person name="Gargeya S."/>
            <person name="Fitzgerald M."/>
            <person name="Haas B."/>
            <person name="Abouelleil A."/>
            <person name="Allen A.W."/>
            <person name="Alvarado L."/>
            <person name="Arachchi H.M."/>
            <person name="Berlin A.M."/>
            <person name="Chapman S.B."/>
            <person name="Gainer-Dewar J."/>
            <person name="Goldberg J."/>
            <person name="Griggs A."/>
            <person name="Gujja S."/>
            <person name="Hansen M."/>
            <person name="Howarth C."/>
            <person name="Imamovic A."/>
            <person name="Ireland A."/>
            <person name="Larimer J."/>
            <person name="McCowan C."/>
            <person name="Murphy C."/>
            <person name="Pearson M."/>
            <person name="Poon T.W."/>
            <person name="Priest M."/>
            <person name="Roberts A."/>
            <person name="Saif S."/>
            <person name="Shea T."/>
            <person name="Sisk P."/>
            <person name="Sykes S."/>
            <person name="Wortman J."/>
            <person name="Nusbaum C."/>
            <person name="Birren B."/>
        </authorList>
    </citation>
    <scope>NUCLEOTIDE SEQUENCE [LARGE SCALE GENOMIC DNA]</scope>
    <source>
        <strain evidence="5 6">CBS 114405</strain>
    </source>
</reference>
<feature type="region of interest" description="Disordered" evidence="3">
    <location>
        <begin position="1090"/>
        <end position="1121"/>
    </location>
</feature>
<dbReference type="SUPFAM" id="SSF51735">
    <property type="entry name" value="NAD(P)-binding Rossmann-fold domains"/>
    <property type="match status" value="1"/>
</dbReference>
<keyword evidence="2" id="KW-0597">Phosphoprotein</keyword>
<evidence type="ECO:0000313" key="5">
    <source>
        <dbReference type="EMBL" id="EXJ60537.1"/>
    </source>
</evidence>
<comment type="caution">
    <text evidence="5">The sequence shown here is derived from an EMBL/GenBank/DDBJ whole genome shotgun (WGS) entry which is preliminary data.</text>
</comment>
<dbReference type="Gene3D" id="3.40.50.12780">
    <property type="entry name" value="N-terminal domain of ligase-like"/>
    <property type="match status" value="1"/>
</dbReference>
<organism evidence="5 6">
    <name type="scientific">Cladophialophora yegresii CBS 114405</name>
    <dbReference type="NCBI Taxonomy" id="1182544"/>
    <lineage>
        <taxon>Eukaryota</taxon>
        <taxon>Fungi</taxon>
        <taxon>Dikarya</taxon>
        <taxon>Ascomycota</taxon>
        <taxon>Pezizomycotina</taxon>
        <taxon>Eurotiomycetes</taxon>
        <taxon>Chaetothyriomycetidae</taxon>
        <taxon>Chaetothyriales</taxon>
        <taxon>Herpotrichiellaceae</taxon>
        <taxon>Cladophialophora</taxon>
    </lineage>
</organism>
<dbReference type="InterPro" id="IPR036291">
    <property type="entry name" value="NAD(P)-bd_dom_sf"/>
</dbReference>
<evidence type="ECO:0000256" key="2">
    <source>
        <dbReference type="ARBA" id="ARBA00022553"/>
    </source>
</evidence>
<evidence type="ECO:0000256" key="3">
    <source>
        <dbReference type="SAM" id="MobiDB-lite"/>
    </source>
</evidence>
<dbReference type="eggNOG" id="KOG1178">
    <property type="taxonomic scope" value="Eukaryota"/>
</dbReference>
<dbReference type="Pfam" id="PF00550">
    <property type="entry name" value="PP-binding"/>
    <property type="match status" value="1"/>
</dbReference>
<feature type="compositionally biased region" description="Polar residues" evidence="3">
    <location>
        <begin position="1003"/>
        <end position="1019"/>
    </location>
</feature>
<dbReference type="InterPro" id="IPR051414">
    <property type="entry name" value="Adenylate-forming_Reductase"/>
</dbReference>
<dbReference type="Proteomes" id="UP000019473">
    <property type="component" value="Unassembled WGS sequence"/>
</dbReference>
<accession>W9VXG7</accession>
<dbReference type="Pfam" id="PF23562">
    <property type="entry name" value="AMP-binding_C_3"/>
    <property type="match status" value="1"/>
</dbReference>
<gene>
    <name evidence="5" type="ORF">A1O7_04690</name>
</gene>
<dbReference type="GeneID" id="19179275"/>
<dbReference type="InterPro" id="IPR042099">
    <property type="entry name" value="ANL_N_sf"/>
</dbReference>
<dbReference type="PROSITE" id="PS50075">
    <property type="entry name" value="CARRIER"/>
    <property type="match status" value="1"/>
</dbReference>
<dbReference type="OrthoDB" id="429813at2759"/>
<dbReference type="SUPFAM" id="SSF47336">
    <property type="entry name" value="ACP-like"/>
    <property type="match status" value="1"/>
</dbReference>
<dbReference type="Gene3D" id="1.10.1200.10">
    <property type="entry name" value="ACP-like"/>
    <property type="match status" value="1"/>
</dbReference>
<dbReference type="InterPro" id="IPR013120">
    <property type="entry name" value="FAR_NAD-bd"/>
</dbReference>
<dbReference type="InterPro" id="IPR006162">
    <property type="entry name" value="Ppantetheine_attach_site"/>
</dbReference>
<dbReference type="VEuPathDB" id="FungiDB:A1O7_04690"/>
<evidence type="ECO:0000256" key="1">
    <source>
        <dbReference type="ARBA" id="ARBA00022450"/>
    </source>
</evidence>
<dbReference type="Gene3D" id="3.40.50.720">
    <property type="entry name" value="NAD(P)-binding Rossmann-like Domain"/>
    <property type="match status" value="1"/>
</dbReference>
<dbReference type="Pfam" id="PF07993">
    <property type="entry name" value="NAD_binding_4"/>
    <property type="match status" value="1"/>
</dbReference>
<dbReference type="RefSeq" id="XP_007756890.1">
    <property type="nucleotide sequence ID" value="XM_007758700.1"/>
</dbReference>
<dbReference type="AlphaFoldDB" id="W9VXG7"/>
<dbReference type="HOGENOM" id="CLU_002220_2_0_1"/>
<proteinExistence type="predicted"/>
<sequence>METTYFTCTLGQAVHQQSGKSYNTINEFLEHKARSAPDTPVVGFYEVEASERASQQWKPHVFTFDDVHRGTVIVADRLSKSLTTDKGQTVALLCPSSADFLFTWLALIWLGHPALLIAPQCSPSAITELCNACGVKDLVYDEIYGDLATEASKLGGGSLNALVLPFASESIFEAIKGTPVSVIAPPATVQETDIAYLHHTSGTSTGVPKPVPQSHRAAIGVLPTLNGRSKACFTTTPLYHGGVADLFRAWTSDALIWLFPGKELPITAAHVCKCLEVAATSADGGPEVSYFSSVPYVLQMMAEDKDGLGHLQRMDIVGVGGAALPAEVGDKLVMDNVNLISRFGSAECGFLMSSHREYAKDKEWQYLRCSPGDEHLRFEPQEDGLSELVIQHGWPHMAKRNRDDGSFATADLFAPNPAIPHAWRYHSRADSQLTLITGKKFDPAPLEDSIRASASSVLDDVLIIGTGKPYPGVLLFPSRDAASTSNNELIDKIAPLVEKLNRNSQSHARIPRNMLIAMPRLENGLEKSSKGTVLRRKAEERFSEAIDAAYGDVLPGGVSCSTDIPDADVSRTIRDIVMRVAGENRNRDDQATELADETDLFSYGIDSVAAIRIRHALMALIPKTATLPLTIVQDAGTVSRLADLVLRLRTSGEASLSTKEQDEREQTSIMLDLAREYSVFSDPHPKPASSIMPSRRAPHQDTKVVRVLLTGPTGSLGAHILWQLVSDPRISKIHLLVRAATPLARRERVLKAFSSRRLPIPGDFDSKVTIHNCKLSDPHLGLSNEEYTALAASVDVIVHLAWSVNFLQPLRSFASTHLAGLRNLINFALSSPLASSSNRQHHHANPPRMIFCSSVAAVSNYAPQSQSPSTKPVPERVLVADDDASVAGPTGYAHSKWVAERMCWHAHATTRLRGRISVARVGQLSGATDTGVWSASEAYPLMLASAAATGVLPDLDSARRAQGVREGEVLAWLPVDVAARAFVDDIVGDEVDDDAVQDRNQDLDQTTNKSDNSANSTATPLPVHHVLNPSHAITWTHLLHWLSPHEKFQTVGVESWLHALEALSDSPDEGKRTHPSLKLLPFWKGAYASSSRRGQRDGDGDDKSDTDAPSSAAREDQMEEDRKAVVETGTMNGVVPPTQETETAMIGYEMASTYTRMPSLRDWEGVVTEEYVIKLWNWVKESV</sequence>
<dbReference type="PANTHER" id="PTHR43439">
    <property type="entry name" value="PHENYLACETATE-COENZYME A LIGASE"/>
    <property type="match status" value="1"/>
</dbReference>
<evidence type="ECO:0000313" key="6">
    <source>
        <dbReference type="Proteomes" id="UP000019473"/>
    </source>
</evidence>
<feature type="compositionally biased region" description="Basic and acidic residues" evidence="3">
    <location>
        <begin position="1094"/>
        <end position="1106"/>
    </location>
</feature>
<dbReference type="Pfam" id="PF00501">
    <property type="entry name" value="AMP-binding"/>
    <property type="match status" value="1"/>
</dbReference>
<feature type="domain" description="Carrier" evidence="4">
    <location>
        <begin position="567"/>
        <end position="649"/>
    </location>
</feature>
<dbReference type="PROSITE" id="PS00012">
    <property type="entry name" value="PHOSPHOPANTETHEINE"/>
    <property type="match status" value="1"/>
</dbReference>
<evidence type="ECO:0000259" key="4">
    <source>
        <dbReference type="PROSITE" id="PS50075"/>
    </source>
</evidence>
<protein>
    <recommendedName>
        <fullName evidence="4">Carrier domain-containing protein</fullName>
    </recommendedName>
</protein>
<keyword evidence="1" id="KW-0596">Phosphopantetheine</keyword>
<dbReference type="InterPro" id="IPR000873">
    <property type="entry name" value="AMP-dep_synth/lig_dom"/>
</dbReference>
<dbReference type="EMBL" id="AMGW01000003">
    <property type="protein sequence ID" value="EXJ60537.1"/>
    <property type="molecule type" value="Genomic_DNA"/>
</dbReference>
<dbReference type="InterPro" id="IPR036736">
    <property type="entry name" value="ACP-like_sf"/>
</dbReference>
<dbReference type="STRING" id="1182544.W9VXG7"/>